<evidence type="ECO:0000313" key="1">
    <source>
        <dbReference type="EMBL" id="UPL00423.1"/>
    </source>
</evidence>
<name>A0ACD3ZHL2_FUSSC</name>
<keyword evidence="2" id="KW-1185">Reference proteome</keyword>
<organism evidence="1 2">
    <name type="scientific">Fusarium solani subsp. cucurbitae</name>
    <name type="common">Neocosmosporum cucurbitae</name>
    <dbReference type="NCBI Taxonomy" id="2747967"/>
    <lineage>
        <taxon>Eukaryota</taxon>
        <taxon>Fungi</taxon>
        <taxon>Dikarya</taxon>
        <taxon>Ascomycota</taxon>
        <taxon>Pezizomycotina</taxon>
        <taxon>Sordariomycetes</taxon>
        <taxon>Hypocreomycetidae</taxon>
        <taxon>Hypocreales</taxon>
        <taxon>Nectriaceae</taxon>
        <taxon>Fusarium</taxon>
        <taxon>Fusarium solani species complex</taxon>
    </lineage>
</organism>
<accession>A0ACD3ZHL2</accession>
<proteinExistence type="predicted"/>
<dbReference type="EMBL" id="CP090037">
    <property type="protein sequence ID" value="UPL00423.1"/>
    <property type="molecule type" value="Genomic_DNA"/>
</dbReference>
<reference evidence="1" key="1">
    <citation type="submission" date="2021-11" db="EMBL/GenBank/DDBJ databases">
        <title>Fusarium solani-melongenae Genome sequencing and assembly.</title>
        <authorList>
            <person name="Xie S."/>
            <person name="Huang L."/>
            <person name="Zhang X."/>
        </authorList>
    </citation>
    <scope>NUCLEOTIDE SEQUENCE</scope>
    <source>
        <strain evidence="1">CRI 24-3</strain>
    </source>
</reference>
<sequence>MSSPASAPQKPSLYANLHMSGRQIRLLQITSTKPEIVCRLEVVSLEDEPAYSALSYVWGDPAITRTVVVNGKRVNVTTNLASALEHAPKHLEDANVAPRLWADALCINQDDRSEMNHQVPFMKDIYSQAEIVICWLGPPDERIHRSLDWIGVIARESSFVDDDDKLQDASDTLNLQKVSEKKAFGSTQSLTRSQDADTSVNEATTMDSSSGTNALASYQKSLQEYTERQCPIHKSPNLAWINKHPSFYEGISEGACGALDLGDTFSSSYWTRVWIFQEVALAKKPIFASGTRSISLASLDHFARWIQWLTNDPTIVRPQVMGLVQWEGLKFISRLIYATLESRLEARRAAGHPVSSCLKARDTHVQPESHWRMACNLVTSNPKDYFYGFLSLSCLNLVPDYSADTSVGMVCREFMVEYVRACRRGSLGTSSGELELLVFAGVGHGWHEYPETPSWAPNFPGLERRDGGGRAVFSSRLGNFDHLFLPSCKKTKFVGSDMLSSVLILDIVQDLGPVRDDFIRLRTNHARQEILLWILNFAISRQEYATGCHPLVALHSMLHFDSDTQEREPALVIPDLRQATGFAHWITLHYKDEAYDRKAEVDPQKRSPKTEYLNRLLGGLSIERDPVKEASNRLLQSCYMKTQRLAETSLGYVGIFPLHVQSGDVVCMLNGLDCPAVLREAGEYYKFVGTCFIQGLESAKQVQQLAEKEGKRVETIVIR</sequence>
<protein>
    <submittedName>
        <fullName evidence="1">Uncharacterized protein</fullName>
    </submittedName>
</protein>
<dbReference type="Proteomes" id="UP000830768">
    <property type="component" value="Chromosome 9"/>
</dbReference>
<evidence type="ECO:0000313" key="2">
    <source>
        <dbReference type="Proteomes" id="UP000830768"/>
    </source>
</evidence>
<gene>
    <name evidence="1" type="ORF">LCI18_011357</name>
</gene>